<dbReference type="Proteomes" id="UP001302949">
    <property type="component" value="Unassembled WGS sequence"/>
</dbReference>
<evidence type="ECO:0000313" key="2">
    <source>
        <dbReference type="EMBL" id="MEA5138480.1"/>
    </source>
</evidence>
<organism evidence="2 3">
    <name type="scientific">Arcicella rigui</name>
    <dbReference type="NCBI Taxonomy" id="797020"/>
    <lineage>
        <taxon>Bacteria</taxon>
        <taxon>Pseudomonadati</taxon>
        <taxon>Bacteroidota</taxon>
        <taxon>Cytophagia</taxon>
        <taxon>Cytophagales</taxon>
        <taxon>Flectobacillaceae</taxon>
        <taxon>Arcicella</taxon>
    </lineage>
</organism>
<dbReference type="RefSeq" id="WP_323295649.1">
    <property type="nucleotide sequence ID" value="NZ_JAYFUM010000006.1"/>
</dbReference>
<protein>
    <submittedName>
        <fullName evidence="2">DoxX-like family protein</fullName>
    </submittedName>
</protein>
<feature type="transmembrane region" description="Helical" evidence="1">
    <location>
        <begin position="9"/>
        <end position="31"/>
    </location>
</feature>
<evidence type="ECO:0000256" key="1">
    <source>
        <dbReference type="SAM" id="Phobius"/>
    </source>
</evidence>
<feature type="transmembrane region" description="Helical" evidence="1">
    <location>
        <begin position="98"/>
        <end position="116"/>
    </location>
</feature>
<keyword evidence="3" id="KW-1185">Reference proteome</keyword>
<accession>A0ABU5Q6M3</accession>
<feature type="transmembrane region" description="Helical" evidence="1">
    <location>
        <begin position="46"/>
        <end position="66"/>
    </location>
</feature>
<feature type="transmembrane region" description="Helical" evidence="1">
    <location>
        <begin position="73"/>
        <end position="92"/>
    </location>
</feature>
<name>A0ABU5Q6M3_9BACT</name>
<dbReference type="InterPro" id="IPR025695">
    <property type="entry name" value="DoxX-like"/>
</dbReference>
<sequence length="124" mass="14325">MSKRNIYKLLNYCIAGVWFVNGLFCKVLNLIPRHQQIVASIVSIDYARFLTLAIGLAEIVMAIWILSKISSKLNAWVQIIIVAIMNVLEFFLVPDLLLWGRFNALFALLFITVVYINEFRFNKN</sequence>
<keyword evidence="1" id="KW-1133">Transmembrane helix</keyword>
<evidence type="ECO:0000313" key="3">
    <source>
        <dbReference type="Proteomes" id="UP001302949"/>
    </source>
</evidence>
<proteinExistence type="predicted"/>
<reference evidence="2 3" key="1">
    <citation type="submission" date="2023-12" db="EMBL/GenBank/DDBJ databases">
        <title>Novel species of the genus Arcicella isolated from rivers.</title>
        <authorList>
            <person name="Lu H."/>
        </authorList>
    </citation>
    <scope>NUCLEOTIDE SEQUENCE [LARGE SCALE GENOMIC DNA]</scope>
    <source>
        <strain evidence="2 3">KCTC 23307</strain>
    </source>
</reference>
<gene>
    <name evidence="2" type="ORF">VB248_05035</name>
</gene>
<keyword evidence="1" id="KW-0812">Transmembrane</keyword>
<dbReference type="Pfam" id="PF13781">
    <property type="entry name" value="DoxX_3"/>
    <property type="match status" value="1"/>
</dbReference>
<comment type="caution">
    <text evidence="2">The sequence shown here is derived from an EMBL/GenBank/DDBJ whole genome shotgun (WGS) entry which is preliminary data.</text>
</comment>
<keyword evidence="1" id="KW-0472">Membrane</keyword>
<dbReference type="EMBL" id="JAYFUM010000006">
    <property type="protein sequence ID" value="MEA5138480.1"/>
    <property type="molecule type" value="Genomic_DNA"/>
</dbReference>